<comment type="caution">
    <text evidence="13">The sequence shown here is derived from an EMBL/GenBank/DDBJ whole genome shotgun (WGS) entry which is preliminary data.</text>
</comment>
<dbReference type="EC" id="2.7.1.148" evidence="2 10"/>
<dbReference type="NCBIfam" id="NF011202">
    <property type="entry name" value="PRK14608.1"/>
    <property type="match status" value="1"/>
</dbReference>
<evidence type="ECO:0000313" key="13">
    <source>
        <dbReference type="EMBL" id="KWT69831.1"/>
    </source>
</evidence>
<dbReference type="GO" id="GO:0050515">
    <property type="term" value="F:4-(cytidine 5'-diphospho)-2-C-methyl-D-erythritol kinase activity"/>
    <property type="evidence" value="ECO:0007669"/>
    <property type="project" value="UniProtKB-UniRule"/>
</dbReference>
<feature type="active site" evidence="10">
    <location>
        <position position="15"/>
    </location>
</feature>
<proteinExistence type="inferred from homology"/>
<dbReference type="InterPro" id="IPR020568">
    <property type="entry name" value="Ribosomal_Su5_D2-typ_SF"/>
</dbReference>
<dbReference type="Gene3D" id="3.30.70.890">
    <property type="entry name" value="GHMP kinase, C-terminal domain"/>
    <property type="match status" value="1"/>
</dbReference>
<comment type="function">
    <text evidence="10">Catalyzes the phosphorylation of the position 2 hydroxy group of 4-diphosphocytidyl-2C-methyl-D-erythritol.</text>
</comment>
<organism evidence="13 14">
    <name type="scientific">Hyphomicrobium sulfonivorans</name>
    <dbReference type="NCBI Taxonomy" id="121290"/>
    <lineage>
        <taxon>Bacteria</taxon>
        <taxon>Pseudomonadati</taxon>
        <taxon>Pseudomonadota</taxon>
        <taxon>Alphaproteobacteria</taxon>
        <taxon>Hyphomicrobiales</taxon>
        <taxon>Hyphomicrobiaceae</taxon>
        <taxon>Hyphomicrobium</taxon>
    </lineage>
</organism>
<dbReference type="PANTHER" id="PTHR43527:SF2">
    <property type="entry name" value="4-DIPHOSPHOCYTIDYL-2-C-METHYL-D-ERYTHRITOL KINASE, CHLOROPLASTIC"/>
    <property type="match status" value="1"/>
</dbReference>
<dbReference type="PANTHER" id="PTHR43527">
    <property type="entry name" value="4-DIPHOSPHOCYTIDYL-2-C-METHYL-D-ERYTHRITOL KINASE, CHLOROPLASTIC"/>
    <property type="match status" value="1"/>
</dbReference>
<dbReference type="SUPFAM" id="SSF54211">
    <property type="entry name" value="Ribosomal protein S5 domain 2-like"/>
    <property type="match status" value="1"/>
</dbReference>
<dbReference type="SUPFAM" id="SSF55060">
    <property type="entry name" value="GHMP Kinase, C-terminal domain"/>
    <property type="match status" value="1"/>
</dbReference>
<dbReference type="InterPro" id="IPR036554">
    <property type="entry name" value="GHMP_kinase_C_sf"/>
</dbReference>
<keyword evidence="8 10" id="KW-0414">Isoprene biosynthesis</keyword>
<dbReference type="UniPathway" id="UPA00056">
    <property type="reaction ID" value="UER00094"/>
</dbReference>
<keyword evidence="5 10" id="KW-0547">Nucleotide-binding</keyword>
<protein>
    <recommendedName>
        <fullName evidence="3 10">4-diphosphocytidyl-2-C-methyl-D-erythritol kinase</fullName>
        <shortName evidence="10">CMK</shortName>
        <ecNumber evidence="2 10">2.7.1.148</ecNumber>
    </recommendedName>
    <alternativeName>
        <fullName evidence="9 10">4-(cytidine-5'-diphospho)-2-C-methyl-D-erythritol kinase</fullName>
    </alternativeName>
</protein>
<feature type="domain" description="GHMP kinase C-terminal" evidence="12">
    <location>
        <begin position="223"/>
        <end position="279"/>
    </location>
</feature>
<feature type="binding site" evidence="10">
    <location>
        <begin position="98"/>
        <end position="108"/>
    </location>
    <ligand>
        <name>ATP</name>
        <dbReference type="ChEBI" id="CHEBI:30616"/>
    </ligand>
</feature>
<feature type="active site" evidence="10">
    <location>
        <position position="138"/>
    </location>
</feature>
<evidence type="ECO:0000256" key="9">
    <source>
        <dbReference type="ARBA" id="ARBA00032554"/>
    </source>
</evidence>
<keyword evidence="14" id="KW-1185">Reference proteome</keyword>
<feature type="domain" description="GHMP kinase N-terminal" evidence="11">
    <location>
        <begin position="90"/>
        <end position="139"/>
    </location>
</feature>
<evidence type="ECO:0000256" key="5">
    <source>
        <dbReference type="ARBA" id="ARBA00022741"/>
    </source>
</evidence>
<dbReference type="GO" id="GO:0005524">
    <property type="term" value="F:ATP binding"/>
    <property type="evidence" value="ECO:0007669"/>
    <property type="project" value="UniProtKB-UniRule"/>
</dbReference>
<dbReference type="PATRIC" id="fig|121290.4.peg.2212"/>
<dbReference type="Pfam" id="PF00288">
    <property type="entry name" value="GHMP_kinases_N"/>
    <property type="match status" value="1"/>
</dbReference>
<dbReference type="Gene3D" id="3.30.230.10">
    <property type="match status" value="1"/>
</dbReference>
<evidence type="ECO:0000256" key="1">
    <source>
        <dbReference type="ARBA" id="ARBA00009684"/>
    </source>
</evidence>
<comment type="pathway">
    <text evidence="10">Isoprenoid biosynthesis; isopentenyl diphosphate biosynthesis via DXP pathway; isopentenyl diphosphate from 1-deoxy-D-xylulose 5-phosphate: step 3/6.</text>
</comment>
<sequence length="292" mass="30175">MGDLEMTITERARAKINLTLRVLGRRADGYHTLESLIVFADVGDDVRFHSGASTAVRMHGRFSEAIAGDNLIDTTLARLAIADPGLTLGSVEVEKLLPIAAGIGGGSADAAAVLRAVRRVNPASVVPWDDIAARLGADVTVCLANRSSFVWGVGERIAPVSGLPLLHAVLVCPMGAAPMGKTRAVFAQLSLPPSGPTIDPAPLPPFADVAELLEYMRSVGNDLNAPALAVMPVCAEVEAALTAVTGCLYVALSGAGPTSFGIFADADSARAAAASLQAQHPEWWVAPVVLGE</sequence>
<dbReference type="EMBL" id="LMTR01000043">
    <property type="protein sequence ID" value="KWT69831.1"/>
    <property type="molecule type" value="Genomic_DNA"/>
</dbReference>
<dbReference type="Pfam" id="PF08544">
    <property type="entry name" value="GHMP_kinases_C"/>
    <property type="match status" value="1"/>
</dbReference>
<dbReference type="STRING" id="121290.APY04_1331"/>
<keyword evidence="7 10" id="KW-0067">ATP-binding</keyword>
<comment type="similarity">
    <text evidence="1 10">Belongs to the GHMP kinase family. IspE subfamily.</text>
</comment>
<dbReference type="InterPro" id="IPR013750">
    <property type="entry name" value="GHMP_kinase_C_dom"/>
</dbReference>
<evidence type="ECO:0000256" key="3">
    <source>
        <dbReference type="ARBA" id="ARBA00017473"/>
    </source>
</evidence>
<accession>A0A109BJ91</accession>
<keyword evidence="4 10" id="KW-0808">Transferase</keyword>
<dbReference type="PIRSF" id="PIRSF010376">
    <property type="entry name" value="IspE"/>
    <property type="match status" value="1"/>
</dbReference>
<dbReference type="GO" id="GO:0019288">
    <property type="term" value="P:isopentenyl diphosphate biosynthetic process, methylerythritol 4-phosphate pathway"/>
    <property type="evidence" value="ECO:0007669"/>
    <property type="project" value="UniProtKB-UniRule"/>
</dbReference>
<dbReference type="InterPro" id="IPR006204">
    <property type="entry name" value="GHMP_kinase_N_dom"/>
</dbReference>
<keyword evidence="6 10" id="KW-0418">Kinase</keyword>
<dbReference type="GO" id="GO:0016114">
    <property type="term" value="P:terpenoid biosynthetic process"/>
    <property type="evidence" value="ECO:0007669"/>
    <property type="project" value="InterPro"/>
</dbReference>
<dbReference type="RefSeq" id="WP_068460852.1">
    <property type="nucleotide sequence ID" value="NZ_LMTR01000043.1"/>
</dbReference>
<evidence type="ECO:0000256" key="8">
    <source>
        <dbReference type="ARBA" id="ARBA00023229"/>
    </source>
</evidence>
<reference evidence="13 14" key="1">
    <citation type="submission" date="2015-10" db="EMBL/GenBank/DDBJ databases">
        <title>Transcriptomic analysis of a linuron degrading triple-species bacterial consortium.</title>
        <authorList>
            <person name="Albers P."/>
        </authorList>
    </citation>
    <scope>NUCLEOTIDE SEQUENCE [LARGE SCALE GENOMIC DNA]</scope>
    <source>
        <strain evidence="13 14">WDL6</strain>
    </source>
</reference>
<dbReference type="InterPro" id="IPR004424">
    <property type="entry name" value="IspE"/>
</dbReference>
<evidence type="ECO:0000256" key="10">
    <source>
        <dbReference type="HAMAP-Rule" id="MF_00061"/>
    </source>
</evidence>
<evidence type="ECO:0000256" key="6">
    <source>
        <dbReference type="ARBA" id="ARBA00022777"/>
    </source>
</evidence>
<evidence type="ECO:0000259" key="12">
    <source>
        <dbReference type="Pfam" id="PF08544"/>
    </source>
</evidence>
<gene>
    <name evidence="10" type="primary">ispE</name>
    <name evidence="13" type="ORF">APY04_1331</name>
</gene>
<evidence type="ECO:0000256" key="2">
    <source>
        <dbReference type="ARBA" id="ARBA00012052"/>
    </source>
</evidence>
<dbReference type="AlphaFoldDB" id="A0A109BJ91"/>
<comment type="catalytic activity">
    <reaction evidence="10">
        <text>4-CDP-2-C-methyl-D-erythritol + ATP = 4-CDP-2-C-methyl-D-erythritol 2-phosphate + ADP + H(+)</text>
        <dbReference type="Rhea" id="RHEA:18437"/>
        <dbReference type="ChEBI" id="CHEBI:15378"/>
        <dbReference type="ChEBI" id="CHEBI:30616"/>
        <dbReference type="ChEBI" id="CHEBI:57823"/>
        <dbReference type="ChEBI" id="CHEBI:57919"/>
        <dbReference type="ChEBI" id="CHEBI:456216"/>
        <dbReference type="EC" id="2.7.1.148"/>
    </reaction>
</comment>
<name>A0A109BJ91_HYPSL</name>
<dbReference type="InterPro" id="IPR014721">
    <property type="entry name" value="Ribsml_uS5_D2-typ_fold_subgr"/>
</dbReference>
<evidence type="ECO:0000313" key="14">
    <source>
        <dbReference type="Proteomes" id="UP000059074"/>
    </source>
</evidence>
<evidence type="ECO:0000256" key="7">
    <source>
        <dbReference type="ARBA" id="ARBA00022840"/>
    </source>
</evidence>
<evidence type="ECO:0000256" key="4">
    <source>
        <dbReference type="ARBA" id="ARBA00022679"/>
    </source>
</evidence>
<dbReference type="HAMAP" id="MF_00061">
    <property type="entry name" value="IspE"/>
    <property type="match status" value="1"/>
</dbReference>
<dbReference type="Proteomes" id="UP000059074">
    <property type="component" value="Unassembled WGS sequence"/>
</dbReference>
<evidence type="ECO:0000259" key="11">
    <source>
        <dbReference type="Pfam" id="PF00288"/>
    </source>
</evidence>